<sequence length="41" mass="4235">MKLINLFLIVACIAAGAMAAPGNANAQGVFNSGYFFQGSKK</sequence>
<feature type="chain" id="PRO_5005535952" evidence="1">
    <location>
        <begin position="20"/>
        <end position="41"/>
    </location>
</feature>
<evidence type="ECO:0000313" key="2">
    <source>
        <dbReference type="EMBL" id="KNC29150.1"/>
    </source>
</evidence>
<dbReference type="AlphaFoldDB" id="A0A0L0CA98"/>
<evidence type="ECO:0000313" key="3">
    <source>
        <dbReference type="Proteomes" id="UP000037069"/>
    </source>
</evidence>
<feature type="signal peptide" evidence="1">
    <location>
        <begin position="1"/>
        <end position="19"/>
    </location>
</feature>
<organism evidence="2 3">
    <name type="scientific">Lucilia cuprina</name>
    <name type="common">Green bottle fly</name>
    <name type="synonym">Australian sheep blowfly</name>
    <dbReference type="NCBI Taxonomy" id="7375"/>
    <lineage>
        <taxon>Eukaryota</taxon>
        <taxon>Metazoa</taxon>
        <taxon>Ecdysozoa</taxon>
        <taxon>Arthropoda</taxon>
        <taxon>Hexapoda</taxon>
        <taxon>Insecta</taxon>
        <taxon>Pterygota</taxon>
        <taxon>Neoptera</taxon>
        <taxon>Endopterygota</taxon>
        <taxon>Diptera</taxon>
        <taxon>Brachycera</taxon>
        <taxon>Muscomorpha</taxon>
        <taxon>Oestroidea</taxon>
        <taxon>Calliphoridae</taxon>
        <taxon>Luciliinae</taxon>
        <taxon>Lucilia</taxon>
    </lineage>
</organism>
<evidence type="ECO:0000256" key="1">
    <source>
        <dbReference type="SAM" id="SignalP"/>
    </source>
</evidence>
<keyword evidence="3" id="KW-1185">Reference proteome</keyword>
<dbReference type="EMBL" id="JRES01000685">
    <property type="protein sequence ID" value="KNC29150.1"/>
    <property type="molecule type" value="Genomic_DNA"/>
</dbReference>
<comment type="caution">
    <text evidence="2">The sequence shown here is derived from an EMBL/GenBank/DDBJ whole genome shotgun (WGS) entry which is preliminary data.</text>
</comment>
<proteinExistence type="predicted"/>
<protein>
    <submittedName>
        <fullName evidence="2">Uncharacterized protein</fullName>
    </submittedName>
</protein>
<reference evidence="2 3" key="1">
    <citation type="journal article" date="2015" name="Nat. Commun.">
        <title>Lucilia cuprina genome unlocks parasitic fly biology to underpin future interventions.</title>
        <authorList>
            <person name="Anstead C.A."/>
            <person name="Korhonen P.K."/>
            <person name="Young N.D."/>
            <person name="Hall R.S."/>
            <person name="Jex A.R."/>
            <person name="Murali S.C."/>
            <person name="Hughes D.S."/>
            <person name="Lee S.F."/>
            <person name="Perry T."/>
            <person name="Stroehlein A.J."/>
            <person name="Ansell B.R."/>
            <person name="Breugelmans B."/>
            <person name="Hofmann A."/>
            <person name="Qu J."/>
            <person name="Dugan S."/>
            <person name="Lee S.L."/>
            <person name="Chao H."/>
            <person name="Dinh H."/>
            <person name="Han Y."/>
            <person name="Doddapaneni H.V."/>
            <person name="Worley K.C."/>
            <person name="Muzny D.M."/>
            <person name="Ioannidis P."/>
            <person name="Waterhouse R.M."/>
            <person name="Zdobnov E.M."/>
            <person name="James P.J."/>
            <person name="Bagnall N.H."/>
            <person name="Kotze A.C."/>
            <person name="Gibbs R.A."/>
            <person name="Richards S."/>
            <person name="Batterham P."/>
            <person name="Gasser R.B."/>
        </authorList>
    </citation>
    <scope>NUCLEOTIDE SEQUENCE [LARGE SCALE GENOMIC DNA]</scope>
    <source>
        <strain evidence="2 3">LS</strain>
        <tissue evidence="2">Full body</tissue>
    </source>
</reference>
<accession>A0A0L0CA98</accession>
<keyword evidence="1" id="KW-0732">Signal</keyword>
<name>A0A0L0CA98_LUCCU</name>
<gene>
    <name evidence="2" type="ORF">FF38_13628</name>
</gene>
<dbReference type="Proteomes" id="UP000037069">
    <property type="component" value="Unassembled WGS sequence"/>
</dbReference>